<protein>
    <submittedName>
        <fullName evidence="1">Uncharacterized protein</fullName>
    </submittedName>
</protein>
<dbReference type="VEuPathDB" id="FungiDB:FUN_008405"/>
<feature type="non-terminal residue" evidence="1">
    <location>
        <position position="1"/>
    </location>
</feature>
<evidence type="ECO:0000313" key="2">
    <source>
        <dbReference type="Proteomes" id="UP000234323"/>
    </source>
</evidence>
<dbReference type="VEuPathDB" id="FungiDB:RhiirA1_401104"/>
<dbReference type="VEuPathDB" id="FungiDB:RhiirFUN_019140"/>
<accession>A0A2I1HA50</accession>
<organism evidence="1 2">
    <name type="scientific">Rhizophagus irregularis</name>
    <dbReference type="NCBI Taxonomy" id="588596"/>
    <lineage>
        <taxon>Eukaryota</taxon>
        <taxon>Fungi</taxon>
        <taxon>Fungi incertae sedis</taxon>
        <taxon>Mucoromycota</taxon>
        <taxon>Glomeromycotina</taxon>
        <taxon>Glomeromycetes</taxon>
        <taxon>Glomerales</taxon>
        <taxon>Glomeraceae</taxon>
        <taxon>Rhizophagus</taxon>
    </lineage>
</organism>
<dbReference type="VEuPathDB" id="FungiDB:RhiirFUN_004699"/>
<comment type="caution">
    <text evidence="1">The sequence shown here is derived from an EMBL/GenBank/DDBJ whole genome shotgun (WGS) entry which is preliminary data.</text>
</comment>
<keyword evidence="2" id="KW-1185">Reference proteome</keyword>
<dbReference type="EMBL" id="LLXI01001951">
    <property type="protein sequence ID" value="PKY55754.1"/>
    <property type="molecule type" value="Genomic_DNA"/>
</dbReference>
<dbReference type="AlphaFoldDB" id="A0A2I1HA50"/>
<dbReference type="VEuPathDB" id="FungiDB:RhiirA1_471542"/>
<dbReference type="VEuPathDB" id="FungiDB:FUN_021144"/>
<dbReference type="Proteomes" id="UP000234323">
    <property type="component" value="Unassembled WGS sequence"/>
</dbReference>
<reference evidence="1 2" key="1">
    <citation type="submission" date="2015-10" db="EMBL/GenBank/DDBJ databases">
        <title>Genome analyses suggest a sexual origin of heterokaryosis in a supposedly ancient asexual fungus.</title>
        <authorList>
            <person name="Ropars J."/>
            <person name="Sedzielewska K."/>
            <person name="Noel J."/>
            <person name="Charron P."/>
            <person name="Farinelli L."/>
            <person name="Marton T."/>
            <person name="Kruger M."/>
            <person name="Pelin A."/>
            <person name="Brachmann A."/>
            <person name="Corradi N."/>
        </authorList>
    </citation>
    <scope>NUCLEOTIDE SEQUENCE [LARGE SCALE GENOMIC DNA]</scope>
    <source>
        <strain evidence="1 2">A4</strain>
    </source>
</reference>
<evidence type="ECO:0000313" key="1">
    <source>
        <dbReference type="EMBL" id="PKY55754.1"/>
    </source>
</evidence>
<name>A0A2I1HA50_9GLOM</name>
<sequence>EVSVSDINDIHEKIRNIYENDALVTQVRVIVFKIPIGKIPPMVIAILPTKGDESAEQIFNILCTVLDFAHQNNLNILSMGADGARSEFNAQTKIMNSSSTYFTFDDPFYNVHFKVPIIYGRPLVRVQDPKHAKKTAQNQLFTGARHLSLGIDTVRYDQLYLLAHQDKHTLLKRDVLNVDKQDDGAAYRMFHSDNLLQIIQAENISDMIRLFIYLFVFGELLWKDYIQRCGMIHSSKWYNMQHSIISMQSFKIFISIAESLIMLIIVHREYYPHYPLFLWEHGTEALEHIFGISRQVIADFNFYEFYKIQKRVMYRDKISRAGLINTSRDRTLARGYVFDIDGTSLSHETIECLRTWPSEDDFKEAIQYLQIDNRTAPSMQKLIHRDEHSSDDQNNLETVDDDEQCQNLAESIEPQMDIENIGTAALEVFRLLLDESEGPRLLLRYVTGHRVTYLNSRRGPESDDESNIRNENEVTNISLATFPDLRYILRQKPVPQKQFERFDPLFTPEGFVHYKAIIDIRKNHDVFTRHSKSAFNKQAQPETSETTEKSGLLNLNNANRLITELTIDLNVQKNCRNQRKERWEGRKRLATIPIAVRTNVHNIIDANVSDIHYLILDGYLIIYSNNKLCIAQIISMYEK</sequence>
<proteinExistence type="predicted"/>
<gene>
    <name evidence="1" type="ORF">RhiirA4_475433</name>
</gene>